<accession>C1MML9</accession>
<dbReference type="AlphaFoldDB" id="C1MML9"/>
<dbReference type="GeneID" id="9682868"/>
<evidence type="ECO:0000313" key="4">
    <source>
        <dbReference type="Proteomes" id="UP000001876"/>
    </source>
</evidence>
<evidence type="ECO:0000313" key="3">
    <source>
        <dbReference type="EMBL" id="EEH58596.1"/>
    </source>
</evidence>
<feature type="transmembrane region" description="Helical" evidence="2">
    <location>
        <begin position="23"/>
        <end position="45"/>
    </location>
</feature>
<reference evidence="3 4" key="1">
    <citation type="journal article" date="2009" name="Science">
        <title>Green evolution and dynamic adaptations revealed by genomes of the marine picoeukaryotes Micromonas.</title>
        <authorList>
            <person name="Worden A.Z."/>
            <person name="Lee J.H."/>
            <person name="Mock T."/>
            <person name="Rouze P."/>
            <person name="Simmons M.P."/>
            <person name="Aerts A.L."/>
            <person name="Allen A.E."/>
            <person name="Cuvelier M.L."/>
            <person name="Derelle E."/>
            <person name="Everett M.V."/>
            <person name="Foulon E."/>
            <person name="Grimwood J."/>
            <person name="Gundlach H."/>
            <person name="Henrissat B."/>
            <person name="Napoli C."/>
            <person name="McDonald S.M."/>
            <person name="Parker M.S."/>
            <person name="Rombauts S."/>
            <person name="Salamov A."/>
            <person name="Von Dassow P."/>
            <person name="Badger J.H."/>
            <person name="Coutinho P.M."/>
            <person name="Demir E."/>
            <person name="Dubchak I."/>
            <person name="Gentemann C."/>
            <person name="Eikrem W."/>
            <person name="Gready J.E."/>
            <person name="John U."/>
            <person name="Lanier W."/>
            <person name="Lindquist E.A."/>
            <person name="Lucas S."/>
            <person name="Mayer K.F."/>
            <person name="Moreau H."/>
            <person name="Not F."/>
            <person name="Otillar R."/>
            <person name="Panaud O."/>
            <person name="Pangilinan J."/>
            <person name="Paulsen I."/>
            <person name="Piegu B."/>
            <person name="Poliakov A."/>
            <person name="Robbens S."/>
            <person name="Schmutz J."/>
            <person name="Toulza E."/>
            <person name="Wyss T."/>
            <person name="Zelensky A."/>
            <person name="Zhou K."/>
            <person name="Armbrust E.V."/>
            <person name="Bhattacharya D."/>
            <person name="Goodenough U.W."/>
            <person name="Van de Peer Y."/>
            <person name="Grigoriev I.V."/>
        </authorList>
    </citation>
    <scope>NUCLEOTIDE SEQUENCE [LARGE SCALE GENOMIC DNA]</scope>
    <source>
        <strain evidence="3 4">CCMP1545</strain>
    </source>
</reference>
<evidence type="ECO:0000256" key="2">
    <source>
        <dbReference type="SAM" id="Phobius"/>
    </source>
</evidence>
<gene>
    <name evidence="3" type="ORF">MICPUCDRAFT_56580</name>
</gene>
<organism evidence="4">
    <name type="scientific">Micromonas pusilla (strain CCMP1545)</name>
    <name type="common">Picoplanktonic green alga</name>
    <dbReference type="NCBI Taxonomy" id="564608"/>
    <lineage>
        <taxon>Eukaryota</taxon>
        <taxon>Viridiplantae</taxon>
        <taxon>Chlorophyta</taxon>
        <taxon>Mamiellophyceae</taxon>
        <taxon>Mamiellales</taxon>
        <taxon>Mamiellaceae</taxon>
        <taxon>Micromonas</taxon>
    </lineage>
</organism>
<feature type="transmembrane region" description="Helical" evidence="2">
    <location>
        <begin position="166"/>
        <end position="188"/>
    </location>
</feature>
<keyword evidence="2" id="KW-0472">Membrane</keyword>
<protein>
    <submittedName>
        <fullName evidence="3">Predicted protein</fullName>
    </submittedName>
</protein>
<sequence>MGNFSEFCATAATWFDTNEKRAVIIWALCAFSVISMFIAGMMAFSNMQMLRDELYEEGNSSVAKLFTQMQFGIFSMAISVALWVACTMWEYAYKNTPQKALGITIVLGATFYTMIMLLSHGISLAYTQTYTADWVLETYNECTLTQENNYPNLCAFDEGDKEKYEATYAFAFMSFGCMFLYGAVLGYLRYKENTEGISGGGDAYKAEDPPAATNDPESGSSGAWDGDGGSTPRSGPASPVQSGSGAYDNSPEAATDDANNPWA</sequence>
<evidence type="ECO:0000256" key="1">
    <source>
        <dbReference type="SAM" id="MobiDB-lite"/>
    </source>
</evidence>
<keyword evidence="2" id="KW-0812">Transmembrane</keyword>
<feature type="transmembrane region" description="Helical" evidence="2">
    <location>
        <begin position="65"/>
        <end position="89"/>
    </location>
</feature>
<dbReference type="RefSeq" id="XP_003056951.1">
    <property type="nucleotide sequence ID" value="XM_003056905.1"/>
</dbReference>
<dbReference type="Proteomes" id="UP000001876">
    <property type="component" value="Unassembled WGS sequence"/>
</dbReference>
<keyword evidence="4" id="KW-1185">Reference proteome</keyword>
<dbReference type="EMBL" id="GG663737">
    <property type="protein sequence ID" value="EEH58596.1"/>
    <property type="molecule type" value="Genomic_DNA"/>
</dbReference>
<feature type="transmembrane region" description="Helical" evidence="2">
    <location>
        <begin position="101"/>
        <end position="126"/>
    </location>
</feature>
<proteinExistence type="predicted"/>
<dbReference type="KEGG" id="mpp:MICPUCDRAFT_56580"/>
<keyword evidence="2" id="KW-1133">Transmembrane helix</keyword>
<feature type="region of interest" description="Disordered" evidence="1">
    <location>
        <begin position="201"/>
        <end position="263"/>
    </location>
</feature>
<name>C1MML9_MICPC</name>